<keyword evidence="13" id="KW-1185">Reference proteome</keyword>
<comment type="catalytic activity">
    <reaction evidence="8">
        <text>a 3'-end 3'-phospho-ribonucleotide-RNA + a 5'-end dephospho-ribonucleoside-RNA + GTP = a ribonucleotidyl-ribonucleotide-RNA + GMP + diphosphate</text>
        <dbReference type="Rhea" id="RHEA:68076"/>
        <dbReference type="Rhea" id="RHEA-COMP:10463"/>
        <dbReference type="Rhea" id="RHEA-COMP:13936"/>
        <dbReference type="Rhea" id="RHEA-COMP:17355"/>
        <dbReference type="ChEBI" id="CHEBI:33019"/>
        <dbReference type="ChEBI" id="CHEBI:37565"/>
        <dbReference type="ChEBI" id="CHEBI:58115"/>
        <dbReference type="ChEBI" id="CHEBI:83062"/>
        <dbReference type="ChEBI" id="CHEBI:138284"/>
        <dbReference type="ChEBI" id="CHEBI:173118"/>
        <dbReference type="EC" id="6.5.1.8"/>
    </reaction>
</comment>
<comment type="cofactor">
    <cofactor evidence="11">
        <name>Mn(2+)</name>
        <dbReference type="ChEBI" id="CHEBI:29035"/>
    </cofactor>
    <text evidence="11">Binds 2 manganese ions per subunit.</text>
</comment>
<dbReference type="GO" id="GO:0030145">
    <property type="term" value="F:manganese ion binding"/>
    <property type="evidence" value="ECO:0007669"/>
    <property type="project" value="TreeGrafter"/>
</dbReference>
<dbReference type="RefSeq" id="WP_012500512.1">
    <property type="nucleotide sequence ID" value="NC_011026.1"/>
</dbReference>
<dbReference type="GO" id="GO:0006396">
    <property type="term" value="P:RNA processing"/>
    <property type="evidence" value="ECO:0007669"/>
    <property type="project" value="InterPro"/>
</dbReference>
<feature type="binding site" evidence="11">
    <location>
        <position position="156"/>
    </location>
    <ligand>
        <name>Mn(2+)</name>
        <dbReference type="ChEBI" id="CHEBI:29035"/>
        <label>1</label>
    </ligand>
</feature>
<sequence>MSYTKLSLQTAHPILSWANHEMSSEELTMLKNMANLPCVFHHVALMADAHLGKGSMIGSVIASKNAVIPASVGVDIGCGMCARKTPFYASDLQGKEEAIRAKIESSIPLGFHSHKTALPEAAEWDGWRAFKDLHPSVQKLRGKAMEQLGTLGSGNHFIEICLDTENAVWVMLHSGSRNIGKELADAHITAAKSLFNAGDLPDKNLAYFTFGSPEFDRYWNDLLWAQRYAEKNRDLMMAQIMKILADELGQAKPVQVLFSVNCHHNYAAKEWHFGEHVFVTRKGAVRAGASDYGIIPGSMGSKSFIVKGKGNEASFASCSHGAGRKMSRAQAKKRFTTRDLERQTSGILCRKDSGILDEIPEAYKDIETVMQNQSDLVEILAELHQIVCIKG</sequence>
<evidence type="ECO:0000313" key="12">
    <source>
        <dbReference type="EMBL" id="ACF14429.1"/>
    </source>
</evidence>
<feature type="binding site" evidence="10">
    <location>
        <position position="390"/>
    </location>
    <ligand>
        <name>GMP</name>
        <dbReference type="ChEBI" id="CHEBI:58115"/>
    </ligand>
</feature>
<protein>
    <recommendedName>
        <fullName evidence="1">3'-phosphate/5'-hydroxy nucleic acid ligase</fullName>
        <ecNumber evidence="1">6.5.1.8</ecNumber>
    </recommendedName>
</protein>
<accession>B3QUS8</accession>
<evidence type="ECO:0000256" key="10">
    <source>
        <dbReference type="PIRSR" id="PIRSR601233-2"/>
    </source>
</evidence>
<dbReference type="Gene3D" id="3.90.1860.10">
    <property type="entry name" value="tRNA-splicing ligase RtcB"/>
    <property type="match status" value="1"/>
</dbReference>
<dbReference type="InterPro" id="IPR036025">
    <property type="entry name" value="RtcB-like_sf"/>
</dbReference>
<dbReference type="KEGG" id="cts:Ctha_1975"/>
<reference evidence="12 13" key="1">
    <citation type="submission" date="2008-06" db="EMBL/GenBank/DDBJ databases">
        <title>Complete sequence of Chloroherpeton thalassium ATCC 35110.</title>
        <authorList>
            <consortium name="US DOE Joint Genome Institute"/>
            <person name="Lucas S."/>
            <person name="Copeland A."/>
            <person name="Lapidus A."/>
            <person name="Glavina del Rio T."/>
            <person name="Dalin E."/>
            <person name="Tice H."/>
            <person name="Bruce D."/>
            <person name="Goodwin L."/>
            <person name="Pitluck S."/>
            <person name="Schmutz J."/>
            <person name="Larimer F."/>
            <person name="Land M."/>
            <person name="Hauser L."/>
            <person name="Kyrpides N."/>
            <person name="Mikhailova N."/>
            <person name="Liu Z."/>
            <person name="Li T."/>
            <person name="Zhao F."/>
            <person name="Overmann J."/>
            <person name="Bryant D.A."/>
            <person name="Richardson P."/>
        </authorList>
    </citation>
    <scope>NUCLEOTIDE SEQUENCE [LARGE SCALE GENOMIC DNA]</scope>
    <source>
        <strain evidence="13">ATCC 35110 / GB-78</strain>
    </source>
</reference>
<keyword evidence="6 10" id="KW-0342">GTP-binding</keyword>
<evidence type="ECO:0000256" key="4">
    <source>
        <dbReference type="ARBA" id="ARBA00022741"/>
    </source>
</evidence>
<keyword evidence="5" id="KW-0692">RNA repair</keyword>
<evidence type="ECO:0000256" key="7">
    <source>
        <dbReference type="ARBA" id="ARBA00023211"/>
    </source>
</evidence>
<dbReference type="EC" id="6.5.1.8" evidence="1"/>
<dbReference type="PANTHER" id="PTHR43749">
    <property type="entry name" value="RNA-SPLICING LIGASE RTCB"/>
    <property type="match status" value="1"/>
</dbReference>
<feature type="binding site" evidence="11">
    <location>
        <position position="264"/>
    </location>
    <ligand>
        <name>Mn(2+)</name>
        <dbReference type="ChEBI" id="CHEBI:29035"/>
        <label>2</label>
    </ligand>
</feature>
<feature type="binding site" evidence="10">
    <location>
        <position position="303"/>
    </location>
    <ligand>
        <name>GMP</name>
        <dbReference type="ChEBI" id="CHEBI:58115"/>
    </ligand>
</feature>
<organism evidence="12 13">
    <name type="scientific">Chloroherpeton thalassium (strain ATCC 35110 / GB-78)</name>
    <dbReference type="NCBI Taxonomy" id="517418"/>
    <lineage>
        <taxon>Bacteria</taxon>
        <taxon>Pseudomonadati</taxon>
        <taxon>Chlorobiota</taxon>
        <taxon>Chlorobiia</taxon>
        <taxon>Chlorobiales</taxon>
        <taxon>Chloroherpetonaceae</taxon>
        <taxon>Chloroherpeton</taxon>
    </lineage>
</organism>
<feature type="binding site" evidence="10">
    <location>
        <begin position="155"/>
        <end position="159"/>
    </location>
    <ligand>
        <name>GMP</name>
        <dbReference type="ChEBI" id="CHEBI:58115"/>
    </ligand>
</feature>
<dbReference type="AlphaFoldDB" id="B3QUS8"/>
<dbReference type="GO" id="GO:0003909">
    <property type="term" value="F:DNA ligase activity"/>
    <property type="evidence" value="ECO:0007669"/>
    <property type="project" value="TreeGrafter"/>
</dbReference>
<name>B3QUS8_CHLT3</name>
<dbReference type="GO" id="GO:0006281">
    <property type="term" value="P:DNA repair"/>
    <property type="evidence" value="ECO:0007669"/>
    <property type="project" value="TreeGrafter"/>
</dbReference>
<proteinExistence type="predicted"/>
<evidence type="ECO:0000256" key="9">
    <source>
        <dbReference type="PIRSR" id="PIRSR601233-1"/>
    </source>
</evidence>
<evidence type="ECO:0000256" key="2">
    <source>
        <dbReference type="ARBA" id="ARBA00022598"/>
    </source>
</evidence>
<feature type="binding site" evidence="10">
    <location>
        <begin position="320"/>
        <end position="323"/>
    </location>
    <ligand>
        <name>GMP</name>
        <dbReference type="ChEBI" id="CHEBI:58115"/>
    </ligand>
</feature>
<keyword evidence="3 11" id="KW-0479">Metal-binding</keyword>
<feature type="binding site" evidence="11">
    <location>
        <position position="173"/>
    </location>
    <ligand>
        <name>Mn(2+)</name>
        <dbReference type="ChEBI" id="CHEBI:29035"/>
        <label>2</label>
    </ligand>
</feature>
<dbReference type="eggNOG" id="COG1690">
    <property type="taxonomic scope" value="Bacteria"/>
</dbReference>
<dbReference type="SUPFAM" id="SSF103365">
    <property type="entry name" value="Hypothetical protein PH1602"/>
    <property type="match status" value="1"/>
</dbReference>
<dbReference type="GO" id="GO:0042245">
    <property type="term" value="P:RNA repair"/>
    <property type="evidence" value="ECO:0007669"/>
    <property type="project" value="UniProtKB-KW"/>
</dbReference>
<evidence type="ECO:0000313" key="13">
    <source>
        <dbReference type="Proteomes" id="UP000001208"/>
    </source>
</evidence>
<feature type="active site" description="GMP-histidine intermediate" evidence="9">
    <location>
        <position position="320"/>
    </location>
</feature>
<feature type="binding site" evidence="10">
    <location>
        <begin position="296"/>
        <end position="299"/>
    </location>
    <ligand>
        <name>GMP</name>
        <dbReference type="ChEBI" id="CHEBI:58115"/>
    </ligand>
</feature>
<dbReference type="InterPro" id="IPR052915">
    <property type="entry name" value="RtcB-like"/>
</dbReference>
<dbReference type="PANTHER" id="PTHR43749:SF2">
    <property type="entry name" value="RNA-SPLICING LIGASE RTCB"/>
    <property type="match status" value="1"/>
</dbReference>
<dbReference type="Pfam" id="PF01139">
    <property type="entry name" value="RtcB"/>
    <property type="match status" value="1"/>
</dbReference>
<feature type="binding site" evidence="10">
    <location>
        <begin position="264"/>
        <end position="265"/>
    </location>
    <ligand>
        <name>GMP</name>
        <dbReference type="ChEBI" id="CHEBI:58115"/>
    </ligand>
</feature>
<evidence type="ECO:0000256" key="6">
    <source>
        <dbReference type="ARBA" id="ARBA00023134"/>
    </source>
</evidence>
<dbReference type="Proteomes" id="UP000001208">
    <property type="component" value="Chromosome"/>
</dbReference>
<dbReference type="EMBL" id="CP001100">
    <property type="protein sequence ID" value="ACF14429.1"/>
    <property type="molecule type" value="Genomic_DNA"/>
</dbReference>
<feature type="binding site" evidence="11">
    <location>
        <position position="75"/>
    </location>
    <ligand>
        <name>Mn(2+)</name>
        <dbReference type="ChEBI" id="CHEBI:29035"/>
        <label>1</label>
    </ligand>
</feature>
<dbReference type="OrthoDB" id="9802323at2"/>
<evidence type="ECO:0000256" key="1">
    <source>
        <dbReference type="ARBA" id="ARBA00012726"/>
    </source>
</evidence>
<evidence type="ECO:0000256" key="11">
    <source>
        <dbReference type="PIRSR" id="PIRSR601233-3"/>
    </source>
</evidence>
<evidence type="ECO:0000256" key="8">
    <source>
        <dbReference type="ARBA" id="ARBA00047746"/>
    </source>
</evidence>
<dbReference type="GO" id="GO:0005525">
    <property type="term" value="F:GTP binding"/>
    <property type="evidence" value="ECO:0007669"/>
    <property type="project" value="UniProtKB-KW"/>
</dbReference>
<dbReference type="GO" id="GO:0170057">
    <property type="term" value="F:RNA ligase (GTP) activity"/>
    <property type="evidence" value="ECO:0007669"/>
    <property type="project" value="UniProtKB-EC"/>
</dbReference>
<dbReference type="STRING" id="517418.Ctha_1975"/>
<dbReference type="InterPro" id="IPR001233">
    <property type="entry name" value="RtcB"/>
</dbReference>
<keyword evidence="2" id="KW-0436">Ligase</keyword>
<keyword evidence="4 10" id="KW-0547">Nucleotide-binding</keyword>
<evidence type="ECO:0000256" key="5">
    <source>
        <dbReference type="ARBA" id="ARBA00022800"/>
    </source>
</evidence>
<dbReference type="HOGENOM" id="CLU_022279_1_1_10"/>
<evidence type="ECO:0000256" key="3">
    <source>
        <dbReference type="ARBA" id="ARBA00022723"/>
    </source>
</evidence>
<gene>
    <name evidence="12" type="ordered locus">Ctha_1975</name>
</gene>
<keyword evidence="7 11" id="KW-0464">Manganese</keyword>